<protein>
    <recommendedName>
        <fullName evidence="6">IPT/TIG domain-containing protein</fullName>
    </recommendedName>
</protein>
<evidence type="ECO:0000259" key="3">
    <source>
        <dbReference type="Pfam" id="PF12671"/>
    </source>
</evidence>
<feature type="region of interest" description="Disordered" evidence="1">
    <location>
        <begin position="66"/>
        <end position="97"/>
    </location>
</feature>
<gene>
    <name evidence="4" type="ORF">GCM10023351_33590</name>
</gene>
<evidence type="ECO:0000259" key="2">
    <source>
        <dbReference type="Pfam" id="PF01833"/>
    </source>
</evidence>
<sequence>MSDATPPRSTRAAARRAARRRARLRRAAILGGGALLIAGGAVALGVADDGADTAIRSAQAAPDTVDVRVSGSADDADEKAGDGASDGQAASADAEPHVDALSATEGSLVAGETVTISGAGLEGVTRVAFGDVDAQITRVADDAVDVVVPTAVDYVAGDVPVAVEADGAALAETSDLVYTYAVQTGVDAQLAYALAHWDDYNVAEFGNLNSIGGDCMNFASQTLLARGWTQNDEWYNDGTTSSEAWRYVPTFQTWMTENAATIGATELSLDERDQVKIGDLVVFDWDVSGVPDHIQVVSDVVRNADGSTTILMVGHNEDSDYRDLDEALTVDHPGGTAVFWSLPAA</sequence>
<dbReference type="PANTHER" id="PTHR40032:SF1">
    <property type="entry name" value="EXPORTED PROTEIN"/>
    <property type="match status" value="1"/>
</dbReference>
<name>A0ABP9AR85_9MICO</name>
<feature type="compositionally biased region" description="Low complexity" evidence="1">
    <location>
        <begin position="82"/>
        <end position="93"/>
    </location>
</feature>
<dbReference type="Proteomes" id="UP001501645">
    <property type="component" value="Unassembled WGS sequence"/>
</dbReference>
<dbReference type="EMBL" id="BAABKO010000007">
    <property type="protein sequence ID" value="GAA4785146.1"/>
    <property type="molecule type" value="Genomic_DNA"/>
</dbReference>
<keyword evidence="5" id="KW-1185">Reference proteome</keyword>
<dbReference type="SUPFAM" id="SSF81296">
    <property type="entry name" value="E set domains"/>
    <property type="match status" value="1"/>
</dbReference>
<accession>A0ABP9AR85</accession>
<dbReference type="InterPro" id="IPR014756">
    <property type="entry name" value="Ig_E-set"/>
</dbReference>
<comment type="caution">
    <text evidence="4">The sequence shown here is derived from an EMBL/GenBank/DDBJ whole genome shotgun (WGS) entry which is preliminary data.</text>
</comment>
<dbReference type="Pfam" id="PF01833">
    <property type="entry name" value="TIG"/>
    <property type="match status" value="1"/>
</dbReference>
<evidence type="ECO:0000256" key="1">
    <source>
        <dbReference type="SAM" id="MobiDB-lite"/>
    </source>
</evidence>
<reference evidence="5" key="1">
    <citation type="journal article" date="2019" name="Int. J. Syst. Evol. Microbiol.">
        <title>The Global Catalogue of Microorganisms (GCM) 10K type strain sequencing project: providing services to taxonomists for standard genome sequencing and annotation.</title>
        <authorList>
            <consortium name="The Broad Institute Genomics Platform"/>
            <consortium name="The Broad Institute Genome Sequencing Center for Infectious Disease"/>
            <person name="Wu L."/>
            <person name="Ma J."/>
        </authorList>
    </citation>
    <scope>NUCLEOTIDE SEQUENCE [LARGE SCALE GENOMIC DNA]</scope>
    <source>
        <strain evidence="5">JCM 18537</strain>
    </source>
</reference>
<dbReference type="InterPro" id="IPR024301">
    <property type="entry name" value="Amidase_6"/>
</dbReference>
<feature type="domain" description="IPT/TIG" evidence="2">
    <location>
        <begin position="96"/>
        <end position="180"/>
    </location>
</feature>
<proteinExistence type="predicted"/>
<dbReference type="Gene3D" id="2.60.40.10">
    <property type="entry name" value="Immunoglobulins"/>
    <property type="match status" value="1"/>
</dbReference>
<dbReference type="Pfam" id="PF12671">
    <property type="entry name" value="Amidase_6"/>
    <property type="match status" value="1"/>
</dbReference>
<dbReference type="PANTHER" id="PTHR40032">
    <property type="entry name" value="EXPORTED PROTEIN-RELATED"/>
    <property type="match status" value="1"/>
</dbReference>
<feature type="domain" description="Putative amidase" evidence="3">
    <location>
        <begin position="189"/>
        <end position="325"/>
    </location>
</feature>
<dbReference type="InterPro" id="IPR013783">
    <property type="entry name" value="Ig-like_fold"/>
</dbReference>
<dbReference type="RefSeq" id="WP_345441931.1">
    <property type="nucleotide sequence ID" value="NZ_BAABKO010000007.1"/>
</dbReference>
<dbReference type="InterPro" id="IPR002909">
    <property type="entry name" value="IPT_dom"/>
</dbReference>
<evidence type="ECO:0000313" key="4">
    <source>
        <dbReference type="EMBL" id="GAA4785146.1"/>
    </source>
</evidence>
<organism evidence="4 5">
    <name type="scientific">Microbacterium gilvum</name>
    <dbReference type="NCBI Taxonomy" id="1336204"/>
    <lineage>
        <taxon>Bacteria</taxon>
        <taxon>Bacillati</taxon>
        <taxon>Actinomycetota</taxon>
        <taxon>Actinomycetes</taxon>
        <taxon>Micrococcales</taxon>
        <taxon>Microbacteriaceae</taxon>
        <taxon>Microbacterium</taxon>
    </lineage>
</organism>
<evidence type="ECO:0000313" key="5">
    <source>
        <dbReference type="Proteomes" id="UP001501645"/>
    </source>
</evidence>
<evidence type="ECO:0008006" key="6">
    <source>
        <dbReference type="Google" id="ProtNLM"/>
    </source>
</evidence>